<dbReference type="Proteomes" id="UP000827872">
    <property type="component" value="Linkage Group LG06"/>
</dbReference>
<dbReference type="EMBL" id="CM037619">
    <property type="protein sequence ID" value="KAH8006514.1"/>
    <property type="molecule type" value="Genomic_DNA"/>
</dbReference>
<reference evidence="1" key="1">
    <citation type="submission" date="2021-08" db="EMBL/GenBank/DDBJ databases">
        <title>The first chromosome-level gecko genome reveals the dynamic sex chromosomes of Neotropical dwarf geckos (Sphaerodactylidae: Sphaerodactylus).</title>
        <authorList>
            <person name="Pinto B.J."/>
            <person name="Keating S.E."/>
            <person name="Gamble T."/>
        </authorList>
    </citation>
    <scope>NUCLEOTIDE SEQUENCE</scope>
    <source>
        <strain evidence="1">TG3544</strain>
    </source>
</reference>
<keyword evidence="2" id="KW-1185">Reference proteome</keyword>
<accession>A0ACB8FMH6</accession>
<proteinExistence type="predicted"/>
<evidence type="ECO:0000313" key="2">
    <source>
        <dbReference type="Proteomes" id="UP000827872"/>
    </source>
</evidence>
<evidence type="ECO:0000313" key="1">
    <source>
        <dbReference type="EMBL" id="KAH8006514.1"/>
    </source>
</evidence>
<name>A0ACB8FMH6_9SAUR</name>
<comment type="caution">
    <text evidence="1">The sequence shown here is derived from an EMBL/GenBank/DDBJ whole genome shotgun (WGS) entry which is preliminary data.</text>
</comment>
<organism evidence="1 2">
    <name type="scientific">Sphaerodactylus townsendi</name>
    <dbReference type="NCBI Taxonomy" id="933632"/>
    <lineage>
        <taxon>Eukaryota</taxon>
        <taxon>Metazoa</taxon>
        <taxon>Chordata</taxon>
        <taxon>Craniata</taxon>
        <taxon>Vertebrata</taxon>
        <taxon>Euteleostomi</taxon>
        <taxon>Lepidosauria</taxon>
        <taxon>Squamata</taxon>
        <taxon>Bifurcata</taxon>
        <taxon>Gekkota</taxon>
        <taxon>Sphaerodactylidae</taxon>
        <taxon>Sphaerodactylus</taxon>
    </lineage>
</organism>
<sequence length="177" mass="19703">MGKQGNTEHHGYSSTVKWSSKDDENPKKKMGKIPLEPQPGMLNLTHLLNGQSSAGGSNNTQEVQKIEQKAPAEKVQESSPNHRRRRNSLEKKPSLRQPKLVPADIRGNLPKNDTEGQKKLDVRAEANNVKQNHNAAANQNSNATSNARREFVPRWNKPSESKINEKTSKPGMDIEIA</sequence>
<protein>
    <submittedName>
        <fullName evidence="1">Uncharacterized protein</fullName>
    </submittedName>
</protein>
<gene>
    <name evidence="1" type="ORF">K3G42_006556</name>
</gene>